<comment type="caution">
    <text evidence="6">The sequence shown here is derived from an EMBL/GenBank/DDBJ whole genome shotgun (WGS) entry which is preliminary data.</text>
</comment>
<protein>
    <submittedName>
        <fullName evidence="6">C4-dicarboxylate ABC transporter</fullName>
    </submittedName>
</protein>
<name>A0A4R5V690_9RHOB</name>
<feature type="transmembrane region" description="Helical" evidence="5">
    <location>
        <begin position="228"/>
        <end position="246"/>
    </location>
</feature>
<proteinExistence type="predicted"/>
<dbReference type="InterPro" id="IPR052951">
    <property type="entry name" value="Tellurite_res_ion_channel"/>
</dbReference>
<dbReference type="EMBL" id="SMUV01000065">
    <property type="protein sequence ID" value="TDK47500.1"/>
    <property type="molecule type" value="Genomic_DNA"/>
</dbReference>
<feature type="transmembrane region" description="Helical" evidence="5">
    <location>
        <begin position="111"/>
        <end position="132"/>
    </location>
</feature>
<dbReference type="Gene3D" id="1.50.10.150">
    <property type="entry name" value="Voltage-dependent anion channel"/>
    <property type="match status" value="1"/>
</dbReference>
<evidence type="ECO:0000313" key="7">
    <source>
        <dbReference type="Proteomes" id="UP000295301"/>
    </source>
</evidence>
<comment type="subcellular location">
    <subcellularLocation>
        <location evidence="1">Membrane</location>
        <topology evidence="1">Multi-pass membrane protein</topology>
    </subcellularLocation>
</comment>
<dbReference type="InterPro" id="IPR038665">
    <property type="entry name" value="Voltage-dep_anion_channel_sf"/>
</dbReference>
<keyword evidence="3 5" id="KW-1133">Transmembrane helix</keyword>
<keyword evidence="2 5" id="KW-0812">Transmembrane</keyword>
<dbReference type="PANTHER" id="PTHR37955">
    <property type="entry name" value="TELLURITE RESISTANCE PROTEIN TEHA"/>
    <property type="match status" value="1"/>
</dbReference>
<feature type="transmembrane region" description="Helical" evidence="5">
    <location>
        <begin position="144"/>
        <end position="164"/>
    </location>
</feature>
<evidence type="ECO:0000256" key="2">
    <source>
        <dbReference type="ARBA" id="ARBA00022692"/>
    </source>
</evidence>
<evidence type="ECO:0000256" key="5">
    <source>
        <dbReference type="SAM" id="Phobius"/>
    </source>
</evidence>
<feature type="transmembrane region" description="Helical" evidence="5">
    <location>
        <begin position="201"/>
        <end position="222"/>
    </location>
</feature>
<feature type="transmembrane region" description="Helical" evidence="5">
    <location>
        <begin position="84"/>
        <end position="105"/>
    </location>
</feature>
<dbReference type="CDD" id="cd09323">
    <property type="entry name" value="TDT_SLAC1_like"/>
    <property type="match status" value="1"/>
</dbReference>
<keyword evidence="4 5" id="KW-0472">Membrane</keyword>
<evidence type="ECO:0000256" key="3">
    <source>
        <dbReference type="ARBA" id="ARBA00022989"/>
    </source>
</evidence>
<sequence>MPDEIDLHRLSHFPITFFAIVMGLMGLVLALHSAHETLPWTAPLAQGVLVFAALVFATIAGFYAAKILRHPGAVRGEWNHPVRLAFFPAFSISLLLTATACYTDLPQIARVLWVLGTVAQGGLTIAVVSGWISHRSFEVGHLTPAWFIPAVGNIIVPVAGVRLGHPEISWLFFSGGLIFWIVLLTLVMNRLVFHNPIPARLFPTLLILIAPPAVGFVSYFQLVGKVDPFAHILLNTTYVFAALILMQIPKLLKLPFALSWWALSFPVAALTIASFLYARLAGSAAHEVIGLIGLAALSVIIVGLLARTVLAISRREICQPE</sequence>
<keyword evidence="7" id="KW-1185">Reference proteome</keyword>
<feature type="transmembrane region" description="Helical" evidence="5">
    <location>
        <begin position="284"/>
        <end position="306"/>
    </location>
</feature>
<gene>
    <name evidence="6" type="ORF">E1832_10865</name>
</gene>
<feature type="transmembrane region" description="Helical" evidence="5">
    <location>
        <begin position="258"/>
        <end position="278"/>
    </location>
</feature>
<dbReference type="GO" id="GO:0005886">
    <property type="term" value="C:plasma membrane"/>
    <property type="evidence" value="ECO:0007669"/>
    <property type="project" value="TreeGrafter"/>
</dbReference>
<evidence type="ECO:0000313" key="6">
    <source>
        <dbReference type="EMBL" id="TDK47500.1"/>
    </source>
</evidence>
<evidence type="ECO:0000256" key="1">
    <source>
        <dbReference type="ARBA" id="ARBA00004141"/>
    </source>
</evidence>
<reference evidence="6 7" key="1">
    <citation type="submission" date="2019-03" db="EMBL/GenBank/DDBJ databases">
        <title>Ruegeria lutea sp. nov., a novel strain, isolated from marine sediment, the Masan Bay, South Korea.</title>
        <authorList>
            <person name="Kim J."/>
            <person name="Kim D.-Y."/>
            <person name="Lee S.-S."/>
        </authorList>
    </citation>
    <scope>NUCLEOTIDE SEQUENCE [LARGE SCALE GENOMIC DNA]</scope>
    <source>
        <strain evidence="6 7">318-1</strain>
    </source>
</reference>
<accession>A0A4R5V690</accession>
<dbReference type="PANTHER" id="PTHR37955:SF1">
    <property type="entry name" value="DEP DOMAIN-CONTAINING PROTEIN"/>
    <property type="match status" value="1"/>
</dbReference>
<dbReference type="Proteomes" id="UP000295301">
    <property type="component" value="Unassembled WGS sequence"/>
</dbReference>
<feature type="transmembrane region" description="Helical" evidence="5">
    <location>
        <begin position="12"/>
        <end position="32"/>
    </location>
</feature>
<feature type="transmembrane region" description="Helical" evidence="5">
    <location>
        <begin position="170"/>
        <end position="189"/>
    </location>
</feature>
<organism evidence="6 7">
    <name type="scientific">Antarcticimicrobium luteum</name>
    <dbReference type="NCBI Taxonomy" id="2547397"/>
    <lineage>
        <taxon>Bacteria</taxon>
        <taxon>Pseudomonadati</taxon>
        <taxon>Pseudomonadota</taxon>
        <taxon>Alphaproteobacteria</taxon>
        <taxon>Rhodobacterales</taxon>
        <taxon>Paracoccaceae</taxon>
        <taxon>Antarcticimicrobium</taxon>
    </lineage>
</organism>
<dbReference type="InterPro" id="IPR004695">
    <property type="entry name" value="SLAC1/Mae1/Ssu1/TehA"/>
</dbReference>
<dbReference type="OrthoDB" id="958273at2"/>
<feature type="transmembrane region" description="Helical" evidence="5">
    <location>
        <begin position="44"/>
        <end position="64"/>
    </location>
</feature>
<dbReference type="GO" id="GO:0046583">
    <property type="term" value="F:monoatomic cation efflux transmembrane transporter activity"/>
    <property type="evidence" value="ECO:0007669"/>
    <property type="project" value="TreeGrafter"/>
</dbReference>
<evidence type="ECO:0000256" key="4">
    <source>
        <dbReference type="ARBA" id="ARBA00023136"/>
    </source>
</evidence>
<dbReference type="AlphaFoldDB" id="A0A4R5V690"/>
<dbReference type="Pfam" id="PF03595">
    <property type="entry name" value="SLAC1"/>
    <property type="match status" value="1"/>
</dbReference>